<evidence type="ECO:0000313" key="9">
    <source>
        <dbReference type="Proteomes" id="UP000886818"/>
    </source>
</evidence>
<keyword evidence="6" id="KW-0464">Manganese</keyword>
<evidence type="ECO:0000256" key="4">
    <source>
        <dbReference type="ARBA" id="ARBA00022801"/>
    </source>
</evidence>
<dbReference type="PANTHER" id="PTHR12992">
    <property type="entry name" value="NUDIX HYDROLASE"/>
    <property type="match status" value="1"/>
</dbReference>
<evidence type="ECO:0000256" key="3">
    <source>
        <dbReference type="ARBA" id="ARBA00022723"/>
    </source>
</evidence>
<name>A0ABX8RF98_9CLOT</name>
<keyword evidence="3" id="KW-0479">Metal-binding</keyword>
<evidence type="ECO:0000256" key="5">
    <source>
        <dbReference type="ARBA" id="ARBA00022842"/>
    </source>
</evidence>
<evidence type="ECO:0000256" key="2">
    <source>
        <dbReference type="ARBA" id="ARBA00001946"/>
    </source>
</evidence>
<dbReference type="InterPro" id="IPR045121">
    <property type="entry name" value="CoAse"/>
</dbReference>
<reference evidence="8" key="1">
    <citation type="submission" date="2021-07" db="EMBL/GenBank/DDBJ databases">
        <title>Complete genome sequence of Crassaminicella sp. 143-21, isolated from a deep-sea hydrothermal vent.</title>
        <authorList>
            <person name="Li X."/>
        </authorList>
    </citation>
    <scope>NUCLEOTIDE SEQUENCE</scope>
    <source>
        <strain evidence="8">143-21</strain>
    </source>
</reference>
<gene>
    <name evidence="8" type="ORF">KVH43_01170</name>
</gene>
<sequence length="210" mass="24728">MNFPAIQEFFQNRQAKPEGNYERFSVLVPIVKVKDQLELLFEIRSDHLKVQPKEICFPGGKIEKNESEKMCAIRETCEELNISSDHIKIFGSLDFLVLPYNIILYPFLGSISSIDPKKIQFNKDEVSEVFTVPIDFFMENEPQKHFIYLNAHIPETFPFHMIPSGKNYNWRTGKYPVLFYKYKEYVIWGMTARIIKNFVDIIKSKKSSLR</sequence>
<keyword evidence="9" id="KW-1185">Reference proteome</keyword>
<dbReference type="PROSITE" id="PS00893">
    <property type="entry name" value="NUDIX_BOX"/>
    <property type="match status" value="1"/>
</dbReference>
<keyword evidence="4" id="KW-0378">Hydrolase</keyword>
<dbReference type="EMBL" id="CP078093">
    <property type="protein sequence ID" value="QXM06415.1"/>
    <property type="molecule type" value="Genomic_DNA"/>
</dbReference>
<dbReference type="PROSITE" id="PS51462">
    <property type="entry name" value="NUDIX"/>
    <property type="match status" value="1"/>
</dbReference>
<dbReference type="Pfam" id="PF00293">
    <property type="entry name" value="NUDIX"/>
    <property type="match status" value="1"/>
</dbReference>
<comment type="cofactor">
    <cofactor evidence="1">
        <name>Mn(2+)</name>
        <dbReference type="ChEBI" id="CHEBI:29035"/>
    </cofactor>
</comment>
<evidence type="ECO:0000313" key="8">
    <source>
        <dbReference type="EMBL" id="QXM06415.1"/>
    </source>
</evidence>
<dbReference type="PANTHER" id="PTHR12992:SF11">
    <property type="entry name" value="MITOCHONDRIAL COENZYME A DIPHOSPHATASE NUDT8"/>
    <property type="match status" value="1"/>
</dbReference>
<evidence type="ECO:0000256" key="1">
    <source>
        <dbReference type="ARBA" id="ARBA00001936"/>
    </source>
</evidence>
<protein>
    <submittedName>
        <fullName evidence="8">CoA pyrophosphatase</fullName>
    </submittedName>
</protein>
<dbReference type="InterPro" id="IPR020084">
    <property type="entry name" value="NUDIX_hydrolase_CS"/>
</dbReference>
<comment type="cofactor">
    <cofactor evidence="2">
        <name>Mg(2+)</name>
        <dbReference type="ChEBI" id="CHEBI:18420"/>
    </cofactor>
</comment>
<feature type="domain" description="Nudix hydrolase" evidence="7">
    <location>
        <begin position="21"/>
        <end position="153"/>
    </location>
</feature>
<dbReference type="InterPro" id="IPR000086">
    <property type="entry name" value="NUDIX_hydrolase_dom"/>
</dbReference>
<dbReference type="CDD" id="cd03426">
    <property type="entry name" value="NUDIX_CoAse_Nudt7"/>
    <property type="match status" value="1"/>
</dbReference>
<evidence type="ECO:0000259" key="7">
    <source>
        <dbReference type="PROSITE" id="PS51462"/>
    </source>
</evidence>
<accession>A0ABX8RF98</accession>
<keyword evidence="5" id="KW-0460">Magnesium</keyword>
<dbReference type="Proteomes" id="UP000886818">
    <property type="component" value="Chromosome"/>
</dbReference>
<dbReference type="RefSeq" id="WP_218283111.1">
    <property type="nucleotide sequence ID" value="NZ_CP078093.1"/>
</dbReference>
<evidence type="ECO:0000256" key="6">
    <source>
        <dbReference type="ARBA" id="ARBA00023211"/>
    </source>
</evidence>
<proteinExistence type="predicted"/>
<organism evidence="8 9">
    <name type="scientific">Crassaminicella indica</name>
    <dbReference type="NCBI Taxonomy" id="2855394"/>
    <lineage>
        <taxon>Bacteria</taxon>
        <taxon>Bacillati</taxon>
        <taxon>Bacillota</taxon>
        <taxon>Clostridia</taxon>
        <taxon>Eubacteriales</taxon>
        <taxon>Clostridiaceae</taxon>
        <taxon>Crassaminicella</taxon>
    </lineage>
</organism>